<evidence type="ECO:0000259" key="1">
    <source>
        <dbReference type="Pfam" id="PF12697"/>
    </source>
</evidence>
<dbReference type="InterPro" id="IPR029058">
    <property type="entry name" value="AB_hydrolase_fold"/>
</dbReference>
<protein>
    <submittedName>
        <fullName evidence="2">Alpha/beta fold hydrolase</fullName>
    </submittedName>
</protein>
<accession>A0A411HJM4</accession>
<feature type="domain" description="AB hydrolase-1" evidence="1">
    <location>
        <begin position="64"/>
        <end position="306"/>
    </location>
</feature>
<dbReference type="Gene3D" id="3.40.50.1820">
    <property type="entry name" value="alpha/beta hydrolase"/>
    <property type="match status" value="1"/>
</dbReference>
<gene>
    <name evidence="2" type="ORF">ELE36_09595</name>
</gene>
<proteinExistence type="predicted"/>
<dbReference type="Pfam" id="PF12697">
    <property type="entry name" value="Abhydrolase_6"/>
    <property type="match status" value="1"/>
</dbReference>
<dbReference type="GO" id="GO:0016787">
    <property type="term" value="F:hydrolase activity"/>
    <property type="evidence" value="ECO:0007669"/>
    <property type="project" value="UniProtKB-KW"/>
</dbReference>
<evidence type="ECO:0000313" key="2">
    <source>
        <dbReference type="EMBL" id="QBB70600.1"/>
    </source>
</evidence>
<dbReference type="InterPro" id="IPR000073">
    <property type="entry name" value="AB_hydrolase_1"/>
</dbReference>
<dbReference type="SUPFAM" id="SSF53474">
    <property type="entry name" value="alpha/beta-Hydrolases"/>
    <property type="match status" value="1"/>
</dbReference>
<dbReference type="KEGG" id="xbc:ELE36_09595"/>
<reference evidence="2 3" key="1">
    <citation type="submission" date="2019-01" db="EMBL/GenBank/DDBJ databases">
        <title>Pseudolysobacter antarctica gen. nov., sp. nov., isolated from Fildes Peninsula, Antarctica.</title>
        <authorList>
            <person name="Wei Z."/>
            <person name="Peng F."/>
        </authorList>
    </citation>
    <scope>NUCLEOTIDE SEQUENCE [LARGE SCALE GENOMIC DNA]</scope>
    <source>
        <strain evidence="2 3">AQ6-296</strain>
    </source>
</reference>
<dbReference type="PANTHER" id="PTHR37946">
    <property type="entry name" value="SLL1969 PROTEIN"/>
    <property type="match status" value="1"/>
</dbReference>
<evidence type="ECO:0000313" key="3">
    <source>
        <dbReference type="Proteomes" id="UP000291562"/>
    </source>
</evidence>
<organism evidence="2 3">
    <name type="scientific">Pseudolysobacter antarcticus</name>
    <dbReference type="NCBI Taxonomy" id="2511995"/>
    <lineage>
        <taxon>Bacteria</taxon>
        <taxon>Pseudomonadati</taxon>
        <taxon>Pseudomonadota</taxon>
        <taxon>Gammaproteobacteria</taxon>
        <taxon>Lysobacterales</taxon>
        <taxon>Rhodanobacteraceae</taxon>
        <taxon>Pseudolysobacter</taxon>
    </lineage>
</organism>
<sequence length="316" mass="34598">MSESAPGWAANTISALNGMFGDYLLRRGNGLAIGMAFYSGNQPLQLSSQAISHAYPQAGNRICVFVHGLACSENIWSWREAKDHFDKKTAVDVSYGSLLQAELGYTPFYLRYNSGLPIAKNGTDLSTLLTALLANYPCAVDEIVLIGHSMGGLVLRAACQQTNAEPPPWLEKVSRVFYLGTPHSGADLERLVHATARTLHAVPNPITRLIGDILDTRSQGVKDLRRGAPLADEKISRVAWLPTAQHYFMMGTITDDPSHPVSRLLGDALVRVPRESAATNAMYDVSHSRVFAGVHHLALAHDREVYEQIKVWCSHP</sequence>
<dbReference type="OrthoDB" id="869379at2"/>
<dbReference type="EMBL" id="CP035704">
    <property type="protein sequence ID" value="QBB70600.1"/>
    <property type="molecule type" value="Genomic_DNA"/>
</dbReference>
<dbReference type="PANTHER" id="PTHR37946:SF1">
    <property type="entry name" value="SLL1969 PROTEIN"/>
    <property type="match status" value="1"/>
</dbReference>
<dbReference type="RefSeq" id="WP_129832857.1">
    <property type="nucleotide sequence ID" value="NZ_CP035704.1"/>
</dbReference>
<dbReference type="Proteomes" id="UP000291562">
    <property type="component" value="Chromosome"/>
</dbReference>
<name>A0A411HJM4_9GAMM</name>
<keyword evidence="2" id="KW-0378">Hydrolase</keyword>
<keyword evidence="3" id="KW-1185">Reference proteome</keyword>
<dbReference type="AlphaFoldDB" id="A0A411HJM4"/>